<dbReference type="AlphaFoldDB" id="A0AAD8HBM4"/>
<keyword evidence="3 6" id="KW-0812">Transmembrane</keyword>
<keyword evidence="5 6" id="KW-0472">Membrane</keyword>
<keyword evidence="8" id="KW-1185">Reference proteome</keyword>
<evidence type="ECO:0000313" key="8">
    <source>
        <dbReference type="Proteomes" id="UP001237642"/>
    </source>
</evidence>
<accession>A0AAD8HBM4</accession>
<organism evidence="7 8">
    <name type="scientific">Heracleum sosnowskyi</name>
    <dbReference type="NCBI Taxonomy" id="360622"/>
    <lineage>
        <taxon>Eukaryota</taxon>
        <taxon>Viridiplantae</taxon>
        <taxon>Streptophyta</taxon>
        <taxon>Embryophyta</taxon>
        <taxon>Tracheophyta</taxon>
        <taxon>Spermatophyta</taxon>
        <taxon>Magnoliopsida</taxon>
        <taxon>eudicotyledons</taxon>
        <taxon>Gunneridae</taxon>
        <taxon>Pentapetalae</taxon>
        <taxon>asterids</taxon>
        <taxon>campanulids</taxon>
        <taxon>Apiales</taxon>
        <taxon>Apiaceae</taxon>
        <taxon>Apioideae</taxon>
        <taxon>apioid superclade</taxon>
        <taxon>Tordylieae</taxon>
        <taxon>Tordyliinae</taxon>
        <taxon>Heracleum</taxon>
    </lineage>
</organism>
<dbReference type="Pfam" id="PF05562">
    <property type="entry name" value="WCOR413"/>
    <property type="match status" value="1"/>
</dbReference>
<proteinExistence type="inferred from homology"/>
<evidence type="ECO:0000256" key="6">
    <source>
        <dbReference type="SAM" id="Phobius"/>
    </source>
</evidence>
<reference evidence="7" key="1">
    <citation type="submission" date="2023-02" db="EMBL/GenBank/DDBJ databases">
        <title>Genome of toxic invasive species Heracleum sosnowskyi carries increased number of genes despite the absence of recent whole-genome duplications.</title>
        <authorList>
            <person name="Schelkunov M."/>
            <person name="Shtratnikova V."/>
            <person name="Makarenko M."/>
            <person name="Klepikova A."/>
            <person name="Omelchenko D."/>
            <person name="Novikova G."/>
            <person name="Obukhova E."/>
            <person name="Bogdanov V."/>
            <person name="Penin A."/>
            <person name="Logacheva M."/>
        </authorList>
    </citation>
    <scope>NUCLEOTIDE SEQUENCE</scope>
    <source>
        <strain evidence="7">Hsosn_3</strain>
        <tissue evidence="7">Leaf</tissue>
    </source>
</reference>
<comment type="subcellular location">
    <subcellularLocation>
        <location evidence="1">Membrane</location>
        <topology evidence="1">Multi-pass membrane protein</topology>
    </subcellularLocation>
</comment>
<reference evidence="7" key="2">
    <citation type="submission" date="2023-05" db="EMBL/GenBank/DDBJ databases">
        <authorList>
            <person name="Schelkunov M.I."/>
        </authorList>
    </citation>
    <scope>NUCLEOTIDE SEQUENCE</scope>
    <source>
        <strain evidence="7">Hsosn_3</strain>
        <tissue evidence="7">Leaf</tissue>
    </source>
</reference>
<sequence length="174" mass="19176">MEMGLSQLGSTIAYISQQASFSGFNHKGRSAFQWGGTISAIFLLILNMTGNRSSKHTSLLVLFLLISFPTALFNILRGEFGCWVASLTVLANLFYPDICPVSRFVIFVVAPDWLADGLRYNIVGGVSCLILGLLLVVMEIQGSGIWTTWECNLQCLVGTREENGSQFLHRGYTK</sequence>
<name>A0AAD8HBM4_9APIA</name>
<dbReference type="InterPro" id="IPR008892">
    <property type="entry name" value="COR413"/>
</dbReference>
<evidence type="ECO:0000256" key="1">
    <source>
        <dbReference type="ARBA" id="ARBA00004141"/>
    </source>
</evidence>
<gene>
    <name evidence="7" type="ORF">POM88_038646</name>
</gene>
<keyword evidence="4 6" id="KW-1133">Transmembrane helix</keyword>
<evidence type="ECO:0000256" key="5">
    <source>
        <dbReference type="ARBA" id="ARBA00023136"/>
    </source>
</evidence>
<evidence type="ECO:0000256" key="3">
    <source>
        <dbReference type="ARBA" id="ARBA00022692"/>
    </source>
</evidence>
<evidence type="ECO:0000256" key="4">
    <source>
        <dbReference type="ARBA" id="ARBA00022989"/>
    </source>
</evidence>
<dbReference type="GO" id="GO:0016020">
    <property type="term" value="C:membrane"/>
    <property type="evidence" value="ECO:0007669"/>
    <property type="project" value="UniProtKB-SubCell"/>
</dbReference>
<dbReference type="PANTHER" id="PTHR33596:SF4">
    <property type="entry name" value="COLD-REGULATED 413 PLASMA MEMBRANE PROTEIN 4-LIKE"/>
    <property type="match status" value="1"/>
</dbReference>
<feature type="transmembrane region" description="Helical" evidence="6">
    <location>
        <begin position="118"/>
        <end position="137"/>
    </location>
</feature>
<dbReference type="EMBL" id="JAUIZM010000009">
    <property type="protein sequence ID" value="KAK1363085.1"/>
    <property type="molecule type" value="Genomic_DNA"/>
</dbReference>
<feature type="transmembrane region" description="Helical" evidence="6">
    <location>
        <begin position="57"/>
        <end position="76"/>
    </location>
</feature>
<evidence type="ECO:0000313" key="7">
    <source>
        <dbReference type="EMBL" id="KAK1363085.1"/>
    </source>
</evidence>
<feature type="transmembrane region" description="Helical" evidence="6">
    <location>
        <begin position="31"/>
        <end position="50"/>
    </location>
</feature>
<comment type="similarity">
    <text evidence="2">Belongs to the Cold-regulated 413 protein family.</text>
</comment>
<dbReference type="PANTHER" id="PTHR33596">
    <property type="entry name" value="COLD-REGULATED 413 PLASMA MEMBRANE PROTEIN 2"/>
    <property type="match status" value="1"/>
</dbReference>
<protein>
    <submittedName>
        <fullName evidence="7">Cold-regulated 413 plasma membrane protein 2</fullName>
    </submittedName>
</protein>
<evidence type="ECO:0000256" key="2">
    <source>
        <dbReference type="ARBA" id="ARBA00005852"/>
    </source>
</evidence>
<comment type="caution">
    <text evidence="7">The sequence shown here is derived from an EMBL/GenBank/DDBJ whole genome shotgun (WGS) entry which is preliminary data.</text>
</comment>
<dbReference type="Proteomes" id="UP001237642">
    <property type="component" value="Unassembled WGS sequence"/>
</dbReference>